<dbReference type="Proteomes" id="UP000192582">
    <property type="component" value="Unassembled WGS sequence"/>
</dbReference>
<protein>
    <recommendedName>
        <fullName evidence="1">VOC domain-containing protein</fullName>
    </recommendedName>
</protein>
<dbReference type="EMBL" id="FWWU01000009">
    <property type="protein sequence ID" value="SMB89833.1"/>
    <property type="molecule type" value="Genomic_DNA"/>
</dbReference>
<keyword evidence="3" id="KW-1185">Reference proteome</keyword>
<dbReference type="PROSITE" id="PS51819">
    <property type="entry name" value="VOC"/>
    <property type="match status" value="1"/>
</dbReference>
<dbReference type="Gene3D" id="3.10.180.10">
    <property type="entry name" value="2,3-Dihydroxybiphenyl 1,2-Dioxygenase, domain 1"/>
    <property type="match status" value="1"/>
</dbReference>
<dbReference type="OrthoDB" id="9813630at2"/>
<dbReference type="RefSeq" id="WP_084048203.1">
    <property type="nucleotide sequence ID" value="NZ_FWWU01000009.1"/>
</dbReference>
<organism evidence="2 3">
    <name type="scientific">Deinococcus hopiensis KR-140</name>
    <dbReference type="NCBI Taxonomy" id="695939"/>
    <lineage>
        <taxon>Bacteria</taxon>
        <taxon>Thermotogati</taxon>
        <taxon>Deinococcota</taxon>
        <taxon>Deinococci</taxon>
        <taxon>Deinococcales</taxon>
        <taxon>Deinococcaceae</taxon>
        <taxon>Deinococcus</taxon>
    </lineage>
</organism>
<dbReference type="SUPFAM" id="SSF54593">
    <property type="entry name" value="Glyoxalase/Bleomycin resistance protein/Dihydroxybiphenyl dioxygenase"/>
    <property type="match status" value="1"/>
</dbReference>
<dbReference type="STRING" id="695939.SAMN00790413_00559"/>
<gene>
    <name evidence="2" type="ORF">SAMN00790413_00559</name>
</gene>
<dbReference type="InterPro" id="IPR029068">
    <property type="entry name" value="Glyas_Bleomycin-R_OHBP_Dase"/>
</dbReference>
<reference evidence="2 3" key="1">
    <citation type="submission" date="2017-04" db="EMBL/GenBank/DDBJ databases">
        <authorList>
            <person name="Afonso C.L."/>
            <person name="Miller P.J."/>
            <person name="Scott M.A."/>
            <person name="Spackman E."/>
            <person name="Goraichik I."/>
            <person name="Dimitrov K.M."/>
            <person name="Suarez D.L."/>
            <person name="Swayne D.E."/>
        </authorList>
    </citation>
    <scope>NUCLEOTIDE SEQUENCE [LARGE SCALE GENOMIC DNA]</scope>
    <source>
        <strain evidence="2 3">KR-140</strain>
    </source>
</reference>
<feature type="domain" description="VOC" evidence="1">
    <location>
        <begin position="7"/>
        <end position="121"/>
    </location>
</feature>
<accession>A0A1W1V991</accession>
<dbReference type="PANTHER" id="PTHR39175:SF1">
    <property type="entry name" value="FAMILY PROTEIN, PUTATIVE (AFU_ORTHOLOGUE AFUA_3G15060)-RELATED"/>
    <property type="match status" value="1"/>
</dbReference>
<dbReference type="AlphaFoldDB" id="A0A1W1V991"/>
<evidence type="ECO:0000259" key="1">
    <source>
        <dbReference type="PROSITE" id="PS51819"/>
    </source>
</evidence>
<sequence length="129" mass="13822">MPSLISGLDHVQIEAPAGCEQQASAFFGDFLGMPELLKPEGLRTRGGVWFGLPDGRQLHIGVAPDFVPREKGHPALRCADLAAFQAHCDAHAVAYRTDAEAGVPRVFLKDPFGNRLEVVEGAHPSQPLG</sequence>
<dbReference type="InterPro" id="IPR037523">
    <property type="entry name" value="VOC_core"/>
</dbReference>
<evidence type="ECO:0000313" key="3">
    <source>
        <dbReference type="Proteomes" id="UP000192582"/>
    </source>
</evidence>
<proteinExistence type="predicted"/>
<dbReference type="PANTHER" id="PTHR39175">
    <property type="entry name" value="FAMILY PROTEIN, PUTATIVE (AFU_ORTHOLOGUE AFUA_3G15060)-RELATED"/>
    <property type="match status" value="1"/>
</dbReference>
<name>A0A1W1V991_9DEIO</name>
<evidence type="ECO:0000313" key="2">
    <source>
        <dbReference type="EMBL" id="SMB89833.1"/>
    </source>
</evidence>